<reference evidence="4" key="1">
    <citation type="journal article" date="2019" name="Int. J. Syst. Evol. Microbiol.">
        <title>The Global Catalogue of Microorganisms (GCM) 10K type strain sequencing project: providing services to taxonomists for standard genome sequencing and annotation.</title>
        <authorList>
            <consortium name="The Broad Institute Genomics Platform"/>
            <consortium name="The Broad Institute Genome Sequencing Center for Infectious Disease"/>
            <person name="Wu L."/>
            <person name="Ma J."/>
        </authorList>
    </citation>
    <scope>NUCLEOTIDE SEQUENCE [LARGE SCALE GENOMIC DNA]</scope>
    <source>
        <strain evidence="4">JCM 16704</strain>
    </source>
</reference>
<dbReference type="InterPro" id="IPR058916">
    <property type="entry name" value="PH_40"/>
</dbReference>
<keyword evidence="4" id="KW-1185">Reference proteome</keyword>
<name>A0ABP7YJK5_9SPHI</name>
<keyword evidence="1" id="KW-0472">Membrane</keyword>
<feature type="transmembrane region" description="Helical" evidence="1">
    <location>
        <begin position="79"/>
        <end position="97"/>
    </location>
</feature>
<dbReference type="Proteomes" id="UP001500101">
    <property type="component" value="Unassembled WGS sequence"/>
</dbReference>
<feature type="transmembrane region" description="Helical" evidence="1">
    <location>
        <begin position="56"/>
        <end position="74"/>
    </location>
</feature>
<keyword evidence="1" id="KW-0812">Transmembrane</keyword>
<comment type="caution">
    <text evidence="3">The sequence shown here is derived from an EMBL/GenBank/DDBJ whole genome shotgun (WGS) entry which is preliminary data.</text>
</comment>
<protein>
    <recommendedName>
        <fullName evidence="2">PH domain-containing protein</fullName>
    </recommendedName>
</protein>
<evidence type="ECO:0000256" key="1">
    <source>
        <dbReference type="SAM" id="Phobius"/>
    </source>
</evidence>
<feature type="domain" description="PH" evidence="2">
    <location>
        <begin position="51"/>
        <end position="172"/>
    </location>
</feature>
<organism evidence="3 4">
    <name type="scientific">Sphingobacterium kyonggiense</name>
    <dbReference type="NCBI Taxonomy" id="714075"/>
    <lineage>
        <taxon>Bacteria</taxon>
        <taxon>Pseudomonadati</taxon>
        <taxon>Bacteroidota</taxon>
        <taxon>Sphingobacteriia</taxon>
        <taxon>Sphingobacteriales</taxon>
        <taxon>Sphingobacteriaceae</taxon>
        <taxon>Sphingobacterium</taxon>
    </lineage>
</organism>
<dbReference type="EMBL" id="BAAAZI010000006">
    <property type="protein sequence ID" value="GAA4137092.1"/>
    <property type="molecule type" value="Genomic_DNA"/>
</dbReference>
<accession>A0ABP7YJK5</accession>
<dbReference type="RefSeq" id="WP_344673790.1">
    <property type="nucleotide sequence ID" value="NZ_BAAAZI010000006.1"/>
</dbReference>
<keyword evidence="1" id="KW-1133">Transmembrane helix</keyword>
<gene>
    <name evidence="3" type="ORF">GCM10022216_12790</name>
</gene>
<dbReference type="Pfam" id="PF26566">
    <property type="entry name" value="PH_40"/>
    <property type="match status" value="1"/>
</dbReference>
<proteinExistence type="predicted"/>
<evidence type="ECO:0000313" key="4">
    <source>
        <dbReference type="Proteomes" id="UP001500101"/>
    </source>
</evidence>
<evidence type="ECO:0000313" key="3">
    <source>
        <dbReference type="EMBL" id="GAA4137092.1"/>
    </source>
</evidence>
<sequence length="200" mass="22884">MQKLLLILLLVGVLIYFISRKLQAVGKSLAVQKQAKQGYILVDAGSQVVNKVIKNTLFSVGIGVVLLVITLVLAMKVKILLIMLPISLYLIGQLFLLNNQLKYTKDQQIWFNPANNDVLVEWLSGQKVQFNLLRDIQQIRTVKAVQKNNQVQFGYYEIIVHNNQLFLPLIIEENQVNNRFFKTLKDNYSIKGKTTLFPLI</sequence>
<evidence type="ECO:0000259" key="2">
    <source>
        <dbReference type="Pfam" id="PF26566"/>
    </source>
</evidence>